<evidence type="ECO:0000256" key="2">
    <source>
        <dbReference type="ARBA" id="ARBA00001933"/>
    </source>
</evidence>
<dbReference type="InterPro" id="IPR001085">
    <property type="entry name" value="Ser_HO-MeTrfase"/>
</dbReference>
<dbReference type="Pfam" id="PF00464">
    <property type="entry name" value="SHMT"/>
    <property type="match status" value="1"/>
</dbReference>
<dbReference type="GO" id="GO:0008168">
    <property type="term" value="F:methyltransferase activity"/>
    <property type="evidence" value="ECO:0007669"/>
    <property type="project" value="UniProtKB-KW"/>
</dbReference>
<accession>H3SQ37</accession>
<keyword evidence="7 12" id="KW-0554">One-carbon metabolism</keyword>
<evidence type="ECO:0000256" key="4">
    <source>
        <dbReference type="ARBA" id="ARBA00006376"/>
    </source>
</evidence>
<dbReference type="InterPro" id="IPR049943">
    <property type="entry name" value="Ser_HO-MeTrfase-like"/>
</dbReference>
<dbReference type="SUPFAM" id="SSF53383">
    <property type="entry name" value="PLP-dependent transferases"/>
    <property type="match status" value="1"/>
</dbReference>
<dbReference type="STRING" id="1131935.PDENDC454_28490"/>
<dbReference type="FunFam" id="3.90.1150.10:FF:000003">
    <property type="entry name" value="Serine hydroxymethyltransferase"/>
    <property type="match status" value="1"/>
</dbReference>
<feature type="domain" description="Serine hydroxymethyltransferase-like" evidence="14">
    <location>
        <begin position="5"/>
        <end position="381"/>
    </location>
</feature>
<dbReference type="PATRIC" id="fig|1131935.3.peg.5899"/>
<gene>
    <name evidence="12" type="primary">glyA</name>
    <name evidence="15" type="ORF">PDENDC454_28490</name>
</gene>
<dbReference type="UniPathway" id="UPA00288">
    <property type="reaction ID" value="UER01023"/>
</dbReference>
<feature type="binding site" evidence="12">
    <location>
        <begin position="122"/>
        <end position="124"/>
    </location>
    <ligand>
        <name>(6S)-5,6,7,8-tetrahydrofolate</name>
        <dbReference type="ChEBI" id="CHEBI:57453"/>
    </ligand>
</feature>
<dbReference type="FunFam" id="3.40.640.10:FF:000001">
    <property type="entry name" value="Serine hydroxymethyltransferase"/>
    <property type="match status" value="1"/>
</dbReference>
<evidence type="ECO:0000259" key="14">
    <source>
        <dbReference type="Pfam" id="PF00464"/>
    </source>
</evidence>
<dbReference type="EC" id="2.1.2.1" evidence="12"/>
<dbReference type="InterPro" id="IPR015422">
    <property type="entry name" value="PyrdxlP-dep_Trfase_small"/>
</dbReference>
<dbReference type="NCBIfam" id="NF000586">
    <property type="entry name" value="PRK00011.1"/>
    <property type="match status" value="1"/>
</dbReference>
<dbReference type="GO" id="GO:0004372">
    <property type="term" value="F:glycine hydroxymethyltransferase activity"/>
    <property type="evidence" value="ECO:0007669"/>
    <property type="project" value="UniProtKB-UniRule"/>
</dbReference>
<dbReference type="GO" id="GO:0019264">
    <property type="term" value="P:glycine biosynthetic process from serine"/>
    <property type="evidence" value="ECO:0007669"/>
    <property type="project" value="UniProtKB-UniRule"/>
</dbReference>
<comment type="caution">
    <text evidence="15">The sequence shown here is derived from an EMBL/GenBank/DDBJ whole genome shotgun (WGS) entry which is preliminary data.</text>
</comment>
<keyword evidence="8 12" id="KW-0028">Amino-acid biosynthesis</keyword>
<protein>
    <recommendedName>
        <fullName evidence="12">Serine hydroxymethyltransferase</fullName>
        <shortName evidence="12">SHMT</shortName>
        <shortName evidence="12">Serine methylase</shortName>
        <ecNumber evidence="12">2.1.2.1</ecNumber>
    </recommendedName>
</protein>
<keyword evidence="10 12" id="KW-0663">Pyridoxal phosphate</keyword>
<dbReference type="Proteomes" id="UP000003900">
    <property type="component" value="Unassembled WGS sequence"/>
</dbReference>
<dbReference type="RefSeq" id="WP_006680159.1">
    <property type="nucleotide sequence ID" value="NZ_AHKH01000197.1"/>
</dbReference>
<comment type="caution">
    <text evidence="12">Lacks conserved residue(s) required for the propagation of feature annotation.</text>
</comment>
<dbReference type="GO" id="GO:0005829">
    <property type="term" value="C:cytosol"/>
    <property type="evidence" value="ECO:0007669"/>
    <property type="project" value="TreeGrafter"/>
</dbReference>
<evidence type="ECO:0000256" key="1">
    <source>
        <dbReference type="ARBA" id="ARBA00001528"/>
    </source>
</evidence>
<evidence type="ECO:0000256" key="11">
    <source>
        <dbReference type="ARBA" id="ARBA00054606"/>
    </source>
</evidence>
<dbReference type="Gene3D" id="3.90.1150.10">
    <property type="entry name" value="Aspartate Aminotransferase, domain 1"/>
    <property type="match status" value="1"/>
</dbReference>
<dbReference type="CDD" id="cd00378">
    <property type="entry name" value="SHMT"/>
    <property type="match status" value="1"/>
</dbReference>
<dbReference type="PANTHER" id="PTHR11680:SF35">
    <property type="entry name" value="SERINE HYDROXYMETHYLTRANSFERASE 1"/>
    <property type="match status" value="1"/>
</dbReference>
<dbReference type="EMBL" id="AHKH01000197">
    <property type="protein sequence ID" value="EHQ58829.1"/>
    <property type="molecule type" value="Genomic_DNA"/>
</dbReference>
<comment type="subunit">
    <text evidence="5 12">Homodimer.</text>
</comment>
<comment type="pathway">
    <text evidence="12">Amino-acid biosynthesis; glycine biosynthesis; glycine from L-serine: step 1/1.</text>
</comment>
<dbReference type="InterPro" id="IPR039429">
    <property type="entry name" value="SHMT-like_dom"/>
</dbReference>
<comment type="function">
    <text evidence="11">Catalyzes the reversible interconversion of serine and glycine with tetrahydrofolate (THF) serving as the one-carbon carrier. This reaction serves as the major source of one-carbon groups required for the biosynthesis of purines, thymidylate, methionine, and other important biomolecules. Also exhibits THF-independent aldolase activity toward beta-hydroxyamino acids, producing glycine and aldehydes, via a retro-aldol mechanism. Thus, is able to catalyze the cleavage of L-allo-threonine.</text>
</comment>
<evidence type="ECO:0000256" key="9">
    <source>
        <dbReference type="ARBA" id="ARBA00022679"/>
    </source>
</evidence>
<dbReference type="GO" id="GO:0035999">
    <property type="term" value="P:tetrahydrofolate interconversion"/>
    <property type="evidence" value="ECO:0007669"/>
    <property type="project" value="UniProtKB-UniRule"/>
</dbReference>
<dbReference type="GO" id="GO:0032259">
    <property type="term" value="P:methylation"/>
    <property type="evidence" value="ECO:0007669"/>
    <property type="project" value="UniProtKB-KW"/>
</dbReference>
<dbReference type="HAMAP" id="MF_00051">
    <property type="entry name" value="SHMT"/>
    <property type="match status" value="1"/>
</dbReference>
<dbReference type="Gene3D" id="3.40.640.10">
    <property type="entry name" value="Type I PLP-dependent aspartate aminotransferase-like (Major domain)"/>
    <property type="match status" value="1"/>
</dbReference>
<dbReference type="UniPathway" id="UPA00193"/>
<comment type="catalytic activity">
    <reaction evidence="1 12">
        <text>(6R)-5,10-methylene-5,6,7,8-tetrahydrofolate + glycine + H2O = (6S)-5,6,7,8-tetrahydrofolate + L-serine</text>
        <dbReference type="Rhea" id="RHEA:15481"/>
        <dbReference type="ChEBI" id="CHEBI:15377"/>
        <dbReference type="ChEBI" id="CHEBI:15636"/>
        <dbReference type="ChEBI" id="CHEBI:33384"/>
        <dbReference type="ChEBI" id="CHEBI:57305"/>
        <dbReference type="ChEBI" id="CHEBI:57453"/>
        <dbReference type="EC" id="2.1.2.1"/>
    </reaction>
</comment>
<dbReference type="OrthoDB" id="9803846at2"/>
<dbReference type="GO" id="GO:0030170">
    <property type="term" value="F:pyridoxal phosphate binding"/>
    <property type="evidence" value="ECO:0007669"/>
    <property type="project" value="UniProtKB-UniRule"/>
</dbReference>
<evidence type="ECO:0000313" key="16">
    <source>
        <dbReference type="Proteomes" id="UP000003900"/>
    </source>
</evidence>
<organism evidence="15 16">
    <name type="scientific">Paenibacillus dendritiformis C454</name>
    <dbReference type="NCBI Taxonomy" id="1131935"/>
    <lineage>
        <taxon>Bacteria</taxon>
        <taxon>Bacillati</taxon>
        <taxon>Bacillota</taxon>
        <taxon>Bacilli</taxon>
        <taxon>Bacillales</taxon>
        <taxon>Paenibacillaceae</taxon>
        <taxon>Paenibacillus</taxon>
    </lineage>
</organism>
<feature type="site" description="Plays an important role in substrate specificity" evidence="12">
    <location>
        <position position="226"/>
    </location>
</feature>
<name>H3SQ37_9BACL</name>
<proteinExistence type="inferred from homology"/>
<evidence type="ECO:0000256" key="10">
    <source>
        <dbReference type="ARBA" id="ARBA00022898"/>
    </source>
</evidence>
<reference evidence="15 16" key="1">
    <citation type="journal article" date="2012" name="J. Bacteriol.">
        <title>Genome Sequence of the Pattern-Forming Social Bacterium Paenibacillus dendritiformis C454 Chiral Morphotype.</title>
        <authorList>
            <person name="Sirota-Madi A."/>
            <person name="Olender T."/>
            <person name="Helman Y."/>
            <person name="Brainis I."/>
            <person name="Finkelshtein A."/>
            <person name="Roth D."/>
            <person name="Hagai E."/>
            <person name="Leshkowitz D."/>
            <person name="Brodsky L."/>
            <person name="Galatenko V."/>
            <person name="Nikolaev V."/>
            <person name="Gutnick D.L."/>
            <person name="Lancet D."/>
            <person name="Ben-Jacob E."/>
        </authorList>
    </citation>
    <scope>NUCLEOTIDE SEQUENCE [LARGE SCALE GENOMIC DNA]</scope>
    <source>
        <strain evidence="15 16">C454</strain>
    </source>
</reference>
<comment type="cofactor">
    <cofactor evidence="2 12 13">
        <name>pyridoxal 5'-phosphate</name>
        <dbReference type="ChEBI" id="CHEBI:597326"/>
    </cofactor>
</comment>
<dbReference type="InterPro" id="IPR019798">
    <property type="entry name" value="Ser_HO-MeTrfase_PLP_BS"/>
</dbReference>
<evidence type="ECO:0000256" key="13">
    <source>
        <dbReference type="PIRSR" id="PIRSR000412-50"/>
    </source>
</evidence>
<evidence type="ECO:0000256" key="5">
    <source>
        <dbReference type="ARBA" id="ARBA00011738"/>
    </source>
</evidence>
<feature type="binding site" evidence="12">
    <location>
        <begin position="350"/>
        <end position="352"/>
    </location>
    <ligand>
        <name>(6S)-5,6,7,8-tetrahydrofolate</name>
        <dbReference type="ChEBI" id="CHEBI:57453"/>
    </ligand>
</feature>
<evidence type="ECO:0000313" key="15">
    <source>
        <dbReference type="EMBL" id="EHQ58829.1"/>
    </source>
</evidence>
<keyword evidence="15" id="KW-0489">Methyltransferase</keyword>
<comment type="subcellular location">
    <subcellularLocation>
        <location evidence="3 12">Cytoplasm</location>
    </subcellularLocation>
</comment>
<comment type="similarity">
    <text evidence="4 12">Belongs to the SHMT family.</text>
</comment>
<evidence type="ECO:0000256" key="6">
    <source>
        <dbReference type="ARBA" id="ARBA00022490"/>
    </source>
</evidence>
<feature type="binding site" evidence="12">
    <location>
        <position position="118"/>
    </location>
    <ligand>
        <name>(6S)-5,6,7,8-tetrahydrofolate</name>
        <dbReference type="ChEBI" id="CHEBI:57453"/>
    </ligand>
</feature>
<sequence>MIEHLRQSDPEVLKAMDLELQRQRNNIELIASENIVSEAVMEAMGTVLTNKYAEGYPGKRYYGGCEHVDIVEDIARNRAKELFGAEHANVQPHSGAQANMAVYLAALKPGDTVLGMNLAHGGHLTHGSPVNASGLLYNFVAYGVEEETFLIDYDKVRKAAFKHRPKMIVAGASAYPRIIDFEALGSIANDVGALFMVDMAHIAGLVAAGLHPSPVPHAHFVTTTTHKTLRGPRGGMILCRSAWAQAIDKAVFPGTQGGPLMHVIASKAVALGEALQPSFKQYAAQVIENAQALAATLVEEGLNIVSGGTDNHLMLIDTRNVNITGKDAEKVLDSVGITVNKNAIPFDPTSPFITSGIRIGTPAATSRGMDVEAMRTIGKVIAMTLKNPADEETLATARRMVQELTAQYPLYQSLKY</sequence>
<evidence type="ECO:0000256" key="7">
    <source>
        <dbReference type="ARBA" id="ARBA00022563"/>
    </source>
</evidence>
<dbReference type="PANTHER" id="PTHR11680">
    <property type="entry name" value="SERINE HYDROXYMETHYLTRANSFERASE"/>
    <property type="match status" value="1"/>
</dbReference>
<dbReference type="AlphaFoldDB" id="H3SQ37"/>
<comment type="pathway">
    <text evidence="12">One-carbon metabolism; tetrahydrofolate interconversion.</text>
</comment>
<dbReference type="PROSITE" id="PS00096">
    <property type="entry name" value="SHMT"/>
    <property type="match status" value="1"/>
</dbReference>
<dbReference type="InterPro" id="IPR015424">
    <property type="entry name" value="PyrdxlP-dep_Trfase"/>
</dbReference>
<keyword evidence="9 12" id="KW-0808">Transferase</keyword>
<keyword evidence="16" id="KW-1185">Reference proteome</keyword>
<dbReference type="InterPro" id="IPR015421">
    <property type="entry name" value="PyrdxlP-dep_Trfase_major"/>
</dbReference>
<feature type="modified residue" description="N6-(pyridoxal phosphate)lysine" evidence="12 13">
    <location>
        <position position="227"/>
    </location>
</feature>
<evidence type="ECO:0000256" key="12">
    <source>
        <dbReference type="HAMAP-Rule" id="MF_00051"/>
    </source>
</evidence>
<dbReference type="PIRSF" id="PIRSF000412">
    <property type="entry name" value="SHMT"/>
    <property type="match status" value="1"/>
</dbReference>
<evidence type="ECO:0000256" key="3">
    <source>
        <dbReference type="ARBA" id="ARBA00004496"/>
    </source>
</evidence>
<evidence type="ECO:0000256" key="8">
    <source>
        <dbReference type="ARBA" id="ARBA00022605"/>
    </source>
</evidence>
<keyword evidence="6 12" id="KW-0963">Cytoplasm</keyword>